<dbReference type="RefSeq" id="WP_044775843.1">
    <property type="nucleotide sequence ID" value="NZ_CEDY01000004.1"/>
</dbReference>
<organism evidence="1 2">
    <name type="scientific">Streptococcus suis</name>
    <dbReference type="NCBI Taxonomy" id="1307"/>
    <lineage>
        <taxon>Bacteria</taxon>
        <taxon>Bacillati</taxon>
        <taxon>Bacillota</taxon>
        <taxon>Bacilli</taxon>
        <taxon>Lactobacillales</taxon>
        <taxon>Streptococcaceae</taxon>
        <taxon>Streptococcus</taxon>
    </lineage>
</organism>
<proteinExistence type="predicted"/>
<evidence type="ECO:0000313" key="1">
    <source>
        <dbReference type="EMBL" id="CYU90083.1"/>
    </source>
</evidence>
<name>A0A0Z8G0T6_STRSU</name>
<evidence type="ECO:0000313" key="2">
    <source>
        <dbReference type="Proteomes" id="UP000072794"/>
    </source>
</evidence>
<reference evidence="1 2" key="1">
    <citation type="submission" date="2016-02" db="EMBL/GenBank/DDBJ databases">
        <authorList>
            <consortium name="Pathogen Informatics"/>
        </authorList>
    </citation>
    <scope>NUCLEOTIDE SEQUENCE [LARGE SCALE GENOMIC DNA]</scope>
    <source>
        <strain evidence="1 2">LSS52</strain>
    </source>
</reference>
<accession>A0A0Z8G0T6</accession>
<dbReference type="EMBL" id="FIHA01000022">
    <property type="protein sequence ID" value="CYU90083.1"/>
    <property type="molecule type" value="Genomic_DNA"/>
</dbReference>
<dbReference type="AlphaFoldDB" id="A0A0Z8G0T6"/>
<gene>
    <name evidence="1" type="ORF">ERS132414_01234</name>
</gene>
<sequence>MSKRIKKKYRPFVLIGKTLDYLNGKVERLFELQFRTDERFEELEGRCCKNAESTNAEFLAHLKRIEKLEKEVERLKRPWYKRK</sequence>
<dbReference type="Proteomes" id="UP000072794">
    <property type="component" value="Unassembled WGS sequence"/>
</dbReference>
<protein>
    <submittedName>
        <fullName evidence="1">Uncharacterized protein</fullName>
    </submittedName>
</protein>